<dbReference type="EMBL" id="JMQP01000001">
    <property type="protein sequence ID" value="KIS36685.1"/>
    <property type="molecule type" value="Genomic_DNA"/>
</dbReference>
<dbReference type="AlphaFoldDB" id="A0A158T0P1"/>
<comment type="caution">
    <text evidence="1">The sequence shown here is derived from an EMBL/GenBank/DDBJ whole genome shotgun (WGS) entry which is preliminary data.</text>
</comment>
<evidence type="ECO:0000313" key="1">
    <source>
        <dbReference type="EMBL" id="KIS36685.1"/>
    </source>
</evidence>
<dbReference type="Proteomes" id="UP000050700">
    <property type="component" value="Unassembled WGS sequence"/>
</dbReference>
<organism evidence="1 2">
    <name type="scientific">Haemophilus influenzae</name>
    <dbReference type="NCBI Taxonomy" id="727"/>
    <lineage>
        <taxon>Bacteria</taxon>
        <taxon>Pseudomonadati</taxon>
        <taxon>Pseudomonadota</taxon>
        <taxon>Gammaproteobacteria</taxon>
        <taxon>Pasteurellales</taxon>
        <taxon>Pasteurellaceae</taxon>
        <taxon>Haemophilus</taxon>
    </lineage>
</organism>
<protein>
    <submittedName>
        <fullName evidence="1">Uncharacterized protein</fullName>
    </submittedName>
</protein>
<name>A0A158T0P1_HAEIF</name>
<reference evidence="1 2" key="1">
    <citation type="submission" date="2014-05" db="EMBL/GenBank/DDBJ databases">
        <title>Methylome analysis of the phasevarions of Haemophilus influenzae.</title>
        <authorList>
            <person name="Atack J.M."/>
            <person name="Fox K.L."/>
            <person name="Power P.M."/>
            <person name="Clark T."/>
            <person name="Jurcisek J."/>
            <person name="Korlach J."/>
            <person name="Bakaletz L.O."/>
            <person name="Jennings M.P."/>
        </authorList>
    </citation>
    <scope>NUCLEOTIDE SEQUENCE [LARGE SCALE GENOMIC DNA]</scope>
    <source>
        <strain evidence="1 2">1209</strain>
    </source>
</reference>
<accession>A0A158T0P1</accession>
<sequence>MPAFKIGLSVNPLFLLKYVYIFKFKGKNYVIYPVHFSKRKDCQKPYLQIGNERTTCPKRPAV</sequence>
<proteinExistence type="predicted"/>
<gene>
    <name evidence="1" type="ORF">NTHI1209_00100</name>
</gene>
<evidence type="ECO:0000313" key="2">
    <source>
        <dbReference type="Proteomes" id="UP000050700"/>
    </source>
</evidence>